<organism evidence="1 2">
    <name type="scientific">Methanoculleus bourgensis</name>
    <dbReference type="NCBI Taxonomy" id="83986"/>
    <lineage>
        <taxon>Archaea</taxon>
        <taxon>Methanobacteriati</taxon>
        <taxon>Methanobacteriota</taxon>
        <taxon>Stenosarchaea group</taxon>
        <taxon>Methanomicrobia</taxon>
        <taxon>Methanomicrobiales</taxon>
        <taxon>Methanomicrobiaceae</taxon>
        <taxon>Methanoculleus</taxon>
    </lineage>
</organism>
<dbReference type="AlphaFoldDB" id="A0A0X8Y033"/>
<dbReference type="KEGG" id="mema:MMAB1_3327"/>
<proteinExistence type="predicted"/>
<sequence>MDKADRVRACYLHTCLKYVNREYLTNSSLRERFGISPKNSATVSRFIKEAVEMGEIVPYDPDAAPKMMKCVPWWAAPDRRNT</sequence>
<evidence type="ECO:0000313" key="1">
    <source>
        <dbReference type="EMBL" id="CVK34540.1"/>
    </source>
</evidence>
<dbReference type="GeneID" id="32210433"/>
<evidence type="ECO:0000313" key="2">
    <source>
        <dbReference type="Proteomes" id="UP000069850"/>
    </source>
</evidence>
<name>A0A0X8Y033_9EURY</name>
<dbReference type="OrthoDB" id="114576at2157"/>
<dbReference type="EMBL" id="LT158599">
    <property type="protein sequence ID" value="CVK34540.1"/>
    <property type="molecule type" value="Genomic_DNA"/>
</dbReference>
<dbReference type="Proteomes" id="UP000069850">
    <property type="component" value="Chromosome 1"/>
</dbReference>
<gene>
    <name evidence="1" type="ORF">MMAB1_3327</name>
</gene>
<reference evidence="1 2" key="1">
    <citation type="submission" date="2016-01" db="EMBL/GenBank/DDBJ databases">
        <authorList>
            <person name="Manzoor S."/>
        </authorList>
    </citation>
    <scope>NUCLEOTIDE SEQUENCE [LARGE SCALE GENOMIC DNA]</scope>
    <source>
        <strain evidence="1">Methanoculleus sp MAB1</strain>
    </source>
</reference>
<accession>A0A0X8Y033</accession>
<dbReference type="RefSeq" id="WP_197671633.1">
    <property type="nucleotide sequence ID" value="NZ_JAHAVR010000008.1"/>
</dbReference>
<protein>
    <submittedName>
        <fullName evidence="1">Uncharacterized protein</fullName>
    </submittedName>
</protein>